<feature type="active site" evidence="9">
    <location>
        <position position="217"/>
    </location>
</feature>
<gene>
    <name evidence="14" type="primary">LOC110803083</name>
</gene>
<dbReference type="EC" id="3.1.1.11" evidence="3 10"/>
<dbReference type="AlphaFoldDB" id="A0A9R0KBA5"/>
<reference evidence="14" key="2">
    <citation type="submission" date="2025-08" db="UniProtKB">
        <authorList>
            <consortium name="RefSeq"/>
        </authorList>
    </citation>
    <scope>IDENTIFICATION</scope>
    <source>
        <tissue evidence="14">Leaf</tissue>
    </source>
</reference>
<accession>A0A9R0KBA5</accession>
<dbReference type="InterPro" id="IPR012334">
    <property type="entry name" value="Pectin_lyas_fold"/>
</dbReference>
<dbReference type="InterPro" id="IPR011050">
    <property type="entry name" value="Pectin_lyase_fold/virulence"/>
</dbReference>
<dbReference type="PROSITE" id="PS00503">
    <property type="entry name" value="PECTINESTERASE_2"/>
    <property type="match status" value="1"/>
</dbReference>
<proteinExistence type="inferred from homology"/>
<keyword evidence="4 10" id="KW-0378">Hydrolase</keyword>
<dbReference type="PANTHER" id="PTHR31321">
    <property type="entry name" value="ACYL-COA THIOESTER HYDROLASE YBHC-RELATED"/>
    <property type="match status" value="1"/>
</dbReference>
<evidence type="ECO:0000259" key="12">
    <source>
        <dbReference type="Pfam" id="PF01095"/>
    </source>
</evidence>
<dbReference type="OrthoDB" id="2019149at2759"/>
<keyword evidence="5 10" id="KW-0063">Aspartyl esterase</keyword>
<dbReference type="GO" id="GO:0045490">
    <property type="term" value="P:pectin catabolic process"/>
    <property type="evidence" value="ECO:0000318"/>
    <property type="project" value="GO_Central"/>
</dbReference>
<feature type="transmembrane region" description="Helical" evidence="11">
    <location>
        <begin position="34"/>
        <end position="55"/>
    </location>
</feature>
<feature type="domain" description="Pectinesterase catalytic" evidence="12">
    <location>
        <begin position="76"/>
        <end position="352"/>
    </location>
</feature>
<evidence type="ECO:0000256" key="6">
    <source>
        <dbReference type="ARBA" id="ARBA00023180"/>
    </source>
</evidence>
<evidence type="ECO:0000256" key="11">
    <source>
        <dbReference type="SAM" id="Phobius"/>
    </source>
</evidence>
<comment type="catalytic activity">
    <reaction evidence="7 10">
        <text>[(1-&gt;4)-alpha-D-galacturonosyl methyl ester](n) + n H2O = [(1-&gt;4)-alpha-D-galacturonosyl](n) + n methanol + n H(+)</text>
        <dbReference type="Rhea" id="RHEA:22380"/>
        <dbReference type="Rhea" id="RHEA-COMP:14570"/>
        <dbReference type="Rhea" id="RHEA-COMP:14573"/>
        <dbReference type="ChEBI" id="CHEBI:15377"/>
        <dbReference type="ChEBI" id="CHEBI:15378"/>
        <dbReference type="ChEBI" id="CHEBI:17790"/>
        <dbReference type="ChEBI" id="CHEBI:140522"/>
        <dbReference type="ChEBI" id="CHEBI:140523"/>
        <dbReference type="EC" id="3.1.1.11"/>
    </reaction>
</comment>
<keyword evidence="6" id="KW-0325">Glycoprotein</keyword>
<comment type="similarity">
    <text evidence="2">Belongs to the pectinesterase family.</text>
</comment>
<keyword evidence="11" id="KW-0812">Transmembrane</keyword>
<dbReference type="KEGG" id="soe:110803083"/>
<keyword evidence="11" id="KW-0472">Membrane</keyword>
<dbReference type="GeneID" id="110803083"/>
<evidence type="ECO:0000313" key="13">
    <source>
        <dbReference type="Proteomes" id="UP000813463"/>
    </source>
</evidence>
<evidence type="ECO:0000256" key="3">
    <source>
        <dbReference type="ARBA" id="ARBA00013229"/>
    </source>
</evidence>
<keyword evidence="11" id="KW-1133">Transmembrane helix</keyword>
<dbReference type="Proteomes" id="UP000813463">
    <property type="component" value="Chromosome 4"/>
</dbReference>
<comment type="function">
    <text evidence="8">Acts in the modification of cell walls via demethylesterification of cell wall pectin.</text>
</comment>
<evidence type="ECO:0000256" key="7">
    <source>
        <dbReference type="ARBA" id="ARBA00047928"/>
    </source>
</evidence>
<protein>
    <recommendedName>
        <fullName evidence="3 10">Pectinesterase</fullName>
        <ecNumber evidence="3 10">3.1.1.11</ecNumber>
    </recommendedName>
</protein>
<evidence type="ECO:0000256" key="2">
    <source>
        <dbReference type="ARBA" id="ARBA00008891"/>
    </source>
</evidence>
<dbReference type="InterPro" id="IPR033131">
    <property type="entry name" value="Pectinesterase_Asp_AS"/>
</dbReference>
<evidence type="ECO:0000256" key="10">
    <source>
        <dbReference type="RuleBase" id="RU000589"/>
    </source>
</evidence>
<organism evidence="13 14">
    <name type="scientific">Spinacia oleracea</name>
    <name type="common">Spinach</name>
    <dbReference type="NCBI Taxonomy" id="3562"/>
    <lineage>
        <taxon>Eukaryota</taxon>
        <taxon>Viridiplantae</taxon>
        <taxon>Streptophyta</taxon>
        <taxon>Embryophyta</taxon>
        <taxon>Tracheophyta</taxon>
        <taxon>Spermatophyta</taxon>
        <taxon>Magnoliopsida</taxon>
        <taxon>eudicotyledons</taxon>
        <taxon>Gunneridae</taxon>
        <taxon>Pentapetalae</taxon>
        <taxon>Caryophyllales</taxon>
        <taxon>Chenopodiaceae</taxon>
        <taxon>Chenopodioideae</taxon>
        <taxon>Anserineae</taxon>
        <taxon>Spinacia</taxon>
    </lineage>
</organism>
<dbReference type="SUPFAM" id="SSF51126">
    <property type="entry name" value="Pectin lyase-like"/>
    <property type="match status" value="1"/>
</dbReference>
<name>A0A9R0KBA5_SPIOL</name>
<comment type="pathway">
    <text evidence="1 10">Glycan metabolism; pectin degradation; 2-dehydro-3-deoxy-D-gluconate from pectin: step 1/5.</text>
</comment>
<dbReference type="Gene3D" id="2.160.20.10">
    <property type="entry name" value="Single-stranded right-handed beta-helix, Pectin lyase-like"/>
    <property type="match status" value="1"/>
</dbReference>
<dbReference type="GO" id="GO:0042545">
    <property type="term" value="P:cell wall modification"/>
    <property type="evidence" value="ECO:0007669"/>
    <property type="project" value="UniProtKB-UniRule"/>
</dbReference>
<dbReference type="Pfam" id="PF01095">
    <property type="entry name" value="Pectinesterase"/>
    <property type="match status" value="1"/>
</dbReference>
<dbReference type="GO" id="GO:0030599">
    <property type="term" value="F:pectinesterase activity"/>
    <property type="evidence" value="ECO:0000318"/>
    <property type="project" value="GO_Central"/>
</dbReference>
<keyword evidence="13" id="KW-1185">Reference proteome</keyword>
<evidence type="ECO:0000256" key="1">
    <source>
        <dbReference type="ARBA" id="ARBA00005184"/>
    </source>
</evidence>
<dbReference type="InterPro" id="IPR000070">
    <property type="entry name" value="Pectinesterase_cat"/>
</dbReference>
<evidence type="ECO:0000256" key="5">
    <source>
        <dbReference type="ARBA" id="ARBA00023085"/>
    </source>
</evidence>
<evidence type="ECO:0000256" key="4">
    <source>
        <dbReference type="ARBA" id="ARBA00022801"/>
    </source>
</evidence>
<reference evidence="13" key="1">
    <citation type="journal article" date="2021" name="Nat. Commun.">
        <title>Genomic analyses provide insights into spinach domestication and the genetic basis of agronomic traits.</title>
        <authorList>
            <person name="Cai X."/>
            <person name="Sun X."/>
            <person name="Xu C."/>
            <person name="Sun H."/>
            <person name="Wang X."/>
            <person name="Ge C."/>
            <person name="Zhang Z."/>
            <person name="Wang Q."/>
            <person name="Fei Z."/>
            <person name="Jiao C."/>
            <person name="Wang Q."/>
        </authorList>
    </citation>
    <scope>NUCLEOTIDE SEQUENCE [LARGE SCALE GENOMIC DNA]</scope>
    <source>
        <strain evidence="13">cv. Varoflay</strain>
    </source>
</reference>
<sequence length="373" mass="42032">MRTCMRGACGRRPYIKHHLQRYNPRYYYNYNYYYYYYIFILFDNILLSFIFYALIMASSSSSAAPTDPSTAVLIRVDQSGQGNYEKIQDAIDAVPSNNSEFVYIWVKPGTYREKIVVPADKPYITLSGNQANDTIITWNDGDHIYDNPTVSVLASNFVGRYLTFENTYGARGKGVALRVAGDKAAFYGCRMLSYQDTLLDDVGRHYYKNCYIEGATDFIFGNAASLFERSHIHSVIEVGKGALTAQKRETPWENTGFIFLGCKITGKGVGTADLGRPWGAHSRVIYTLSYLSNVVSPDGWNNWGDSKKESNVVYGEYKCYGPGANRAKRVTWSKGLTNEEATPFLSKDMIGGRAWLRPAPTKFKKGFSVNSHL</sequence>
<evidence type="ECO:0000256" key="9">
    <source>
        <dbReference type="PROSITE-ProRule" id="PRU10040"/>
    </source>
</evidence>
<evidence type="ECO:0000256" key="8">
    <source>
        <dbReference type="ARBA" id="ARBA00057335"/>
    </source>
</evidence>
<dbReference type="PANTHER" id="PTHR31321:SF72">
    <property type="entry name" value="PECTINESTERASE 11-RELATED"/>
    <property type="match status" value="1"/>
</dbReference>
<evidence type="ECO:0000313" key="14">
    <source>
        <dbReference type="RefSeq" id="XP_021864240.1"/>
    </source>
</evidence>
<dbReference type="FunFam" id="2.160.20.10:FF:000013">
    <property type="entry name" value="Pectinesterase"/>
    <property type="match status" value="1"/>
</dbReference>
<dbReference type="RefSeq" id="XP_021864240.1">
    <property type="nucleotide sequence ID" value="XM_022008548.2"/>
</dbReference>